<protein>
    <submittedName>
        <fullName evidence="1">Uncharacterized protein</fullName>
    </submittedName>
</protein>
<dbReference type="HOGENOM" id="CLU_073175_0_0_1"/>
<dbReference type="STRING" id="31234.E3LUX5"/>
<proteinExistence type="predicted"/>
<name>A0A260Z3F1_CAERE</name>
<feature type="non-terminal residue" evidence="1">
    <location>
        <position position="1"/>
    </location>
</feature>
<evidence type="ECO:0000313" key="2">
    <source>
        <dbReference type="Proteomes" id="UP000216624"/>
    </source>
</evidence>
<keyword evidence="2" id="KW-1185">Reference proteome</keyword>
<accession>A0A260Z3F1</accession>
<reference evidence="1" key="1">
    <citation type="submission" date="2017-08" db="EMBL/GenBank/DDBJ databases">
        <authorList>
            <person name="de Groot N.N."/>
        </authorList>
    </citation>
    <scope>NUCLEOTIDE SEQUENCE [LARGE SCALE GENOMIC DNA]</scope>
    <source>
        <strain evidence="1">PX439</strain>
    </source>
</reference>
<dbReference type="OMA" id="SIEMETF"/>
<evidence type="ECO:0000313" key="1">
    <source>
        <dbReference type="EMBL" id="OZF79905.1"/>
    </source>
</evidence>
<dbReference type="Proteomes" id="UP000216624">
    <property type="component" value="Unassembled WGS sequence"/>
</dbReference>
<sequence>MSEISYDGSLIIPDDDAEETIEPEDAVNPIDAALAADLVDSIKPDDPVDPVDPVTPADPVAPVDPVEPAAPPMPPPPPTPPKPAVKCSRSDNASSQQLIMRLEKFVINQNLDKSYKKIATDGISSSKRTLESLLARNGGHQNLLNEEMSRINNKNYTLDANGRVCLVKNPSNETSRHQELVTLQKDTHELRCLREYLMLALEAIMHNHREMMVNYVQTVRETPRQIPQSAIDNAMAKANTETIEDFVQMTLAVDETIAREEIRSEQRKKLKKSIEAETFLMRMMLEMEDIREANVDDLVALWKSHQRPVTAKQSPNPNANKASGDTPQI</sequence>
<dbReference type="EMBL" id="NMWX01000415">
    <property type="protein sequence ID" value="OZF79905.1"/>
    <property type="molecule type" value="Genomic_DNA"/>
</dbReference>
<organism evidence="1 2">
    <name type="scientific">Caenorhabditis remanei</name>
    <name type="common">Caenorhabditis vulgaris</name>
    <dbReference type="NCBI Taxonomy" id="31234"/>
    <lineage>
        <taxon>Eukaryota</taxon>
        <taxon>Metazoa</taxon>
        <taxon>Ecdysozoa</taxon>
        <taxon>Nematoda</taxon>
        <taxon>Chromadorea</taxon>
        <taxon>Rhabditida</taxon>
        <taxon>Rhabditina</taxon>
        <taxon>Rhabditomorpha</taxon>
        <taxon>Rhabditoidea</taxon>
        <taxon>Rhabditidae</taxon>
        <taxon>Peloderinae</taxon>
        <taxon>Caenorhabditis</taxon>
    </lineage>
</organism>
<comment type="caution">
    <text evidence="1">The sequence shown here is derived from an EMBL/GenBank/DDBJ whole genome shotgun (WGS) entry which is preliminary data.</text>
</comment>
<gene>
    <name evidence="1" type="ORF">FL82_17869</name>
</gene>
<dbReference type="eggNOG" id="ENOG502RT77">
    <property type="taxonomic scope" value="Eukaryota"/>
</dbReference>
<dbReference type="OrthoDB" id="5804051at2759"/>